<keyword evidence="8" id="KW-1185">Reference proteome</keyword>
<dbReference type="Gene3D" id="4.10.60.10">
    <property type="entry name" value="Zinc finger, CCHC-type"/>
    <property type="match status" value="1"/>
</dbReference>
<dbReference type="EMBL" id="JANIIK010000038">
    <property type="protein sequence ID" value="KAJ3610865.1"/>
    <property type="molecule type" value="Genomic_DNA"/>
</dbReference>
<dbReference type="InterPro" id="IPR036875">
    <property type="entry name" value="Znf_CCHC_sf"/>
</dbReference>
<dbReference type="GO" id="GO:0008270">
    <property type="term" value="F:zinc ion binding"/>
    <property type="evidence" value="ECO:0007669"/>
    <property type="project" value="UniProtKB-KW"/>
</dbReference>
<dbReference type="SUPFAM" id="SSF57756">
    <property type="entry name" value="Retrovirus zinc finger-like domains"/>
    <property type="match status" value="1"/>
</dbReference>
<dbReference type="OrthoDB" id="10038672at2759"/>
<keyword evidence="3" id="KW-0862">Zinc</keyword>
<protein>
    <recommendedName>
        <fullName evidence="6">CCHC-type domain-containing protein</fullName>
    </recommendedName>
</protein>
<dbReference type="Proteomes" id="UP001148018">
    <property type="component" value="Unassembled WGS sequence"/>
</dbReference>
<evidence type="ECO:0000256" key="3">
    <source>
        <dbReference type="ARBA" id="ARBA00022833"/>
    </source>
</evidence>
<evidence type="ECO:0000256" key="4">
    <source>
        <dbReference type="PROSITE-ProRule" id="PRU00047"/>
    </source>
</evidence>
<feature type="region of interest" description="Disordered" evidence="5">
    <location>
        <begin position="40"/>
        <end position="59"/>
    </location>
</feature>
<dbReference type="InterPro" id="IPR025829">
    <property type="entry name" value="Zn_knuckle_CX2CX3GHX4C"/>
</dbReference>
<sequence length="147" mass="16705">MSLLSAIDPSGSVYQQPAQLLNWVYLSLQDPHHTSAFDAFRPEPRSSHPDLDFSKTPDLNTPINSNYLNNFLQLQRNEALNNNVYKKGSLNHIVDGLTSLTDHFSDLSLSSDQRKPTKRPPPNYLCHLCFNKGHYIKDCPQVRPSNQ</sequence>
<evidence type="ECO:0000313" key="8">
    <source>
        <dbReference type="Proteomes" id="UP001148018"/>
    </source>
</evidence>
<evidence type="ECO:0000256" key="2">
    <source>
        <dbReference type="ARBA" id="ARBA00022771"/>
    </source>
</evidence>
<dbReference type="GO" id="GO:0003676">
    <property type="term" value="F:nucleic acid binding"/>
    <property type="evidence" value="ECO:0007669"/>
    <property type="project" value="InterPro"/>
</dbReference>
<evidence type="ECO:0000313" key="7">
    <source>
        <dbReference type="EMBL" id="KAJ3610865.1"/>
    </source>
</evidence>
<evidence type="ECO:0000256" key="5">
    <source>
        <dbReference type="SAM" id="MobiDB-lite"/>
    </source>
</evidence>
<keyword evidence="1" id="KW-0479">Metal-binding</keyword>
<reference evidence="7" key="1">
    <citation type="submission" date="2022-07" db="EMBL/GenBank/DDBJ databases">
        <title>Chromosome-level genome of Muraenolepis orangiensis.</title>
        <authorList>
            <person name="Kim J."/>
        </authorList>
    </citation>
    <scope>NUCLEOTIDE SEQUENCE</scope>
    <source>
        <strain evidence="7">KU_S4_2022</strain>
        <tissue evidence="7">Muscle</tissue>
    </source>
</reference>
<proteinExistence type="predicted"/>
<evidence type="ECO:0000259" key="6">
    <source>
        <dbReference type="PROSITE" id="PS50158"/>
    </source>
</evidence>
<dbReference type="InterPro" id="IPR001878">
    <property type="entry name" value="Znf_CCHC"/>
</dbReference>
<feature type="domain" description="CCHC-type" evidence="6">
    <location>
        <begin position="126"/>
        <end position="141"/>
    </location>
</feature>
<organism evidence="7 8">
    <name type="scientific">Muraenolepis orangiensis</name>
    <name type="common">Patagonian moray cod</name>
    <dbReference type="NCBI Taxonomy" id="630683"/>
    <lineage>
        <taxon>Eukaryota</taxon>
        <taxon>Metazoa</taxon>
        <taxon>Chordata</taxon>
        <taxon>Craniata</taxon>
        <taxon>Vertebrata</taxon>
        <taxon>Euteleostomi</taxon>
        <taxon>Actinopterygii</taxon>
        <taxon>Neopterygii</taxon>
        <taxon>Teleostei</taxon>
        <taxon>Neoteleostei</taxon>
        <taxon>Acanthomorphata</taxon>
        <taxon>Zeiogadaria</taxon>
        <taxon>Gadariae</taxon>
        <taxon>Gadiformes</taxon>
        <taxon>Muraenolepidoidei</taxon>
        <taxon>Muraenolepididae</taxon>
        <taxon>Muraenolepis</taxon>
    </lineage>
</organism>
<gene>
    <name evidence="7" type="ORF">NHX12_022955</name>
</gene>
<accession>A0A9Q0EST3</accession>
<evidence type="ECO:0000256" key="1">
    <source>
        <dbReference type="ARBA" id="ARBA00022723"/>
    </source>
</evidence>
<comment type="caution">
    <text evidence="7">The sequence shown here is derived from an EMBL/GenBank/DDBJ whole genome shotgun (WGS) entry which is preliminary data.</text>
</comment>
<name>A0A9Q0EST3_9TELE</name>
<dbReference type="AlphaFoldDB" id="A0A9Q0EST3"/>
<dbReference type="Pfam" id="PF13696">
    <property type="entry name" value="zf-CCHC_2"/>
    <property type="match status" value="1"/>
</dbReference>
<feature type="compositionally biased region" description="Basic and acidic residues" evidence="5">
    <location>
        <begin position="40"/>
        <end position="55"/>
    </location>
</feature>
<keyword evidence="2 4" id="KW-0863">Zinc-finger</keyword>
<dbReference type="PROSITE" id="PS50158">
    <property type="entry name" value="ZF_CCHC"/>
    <property type="match status" value="1"/>
</dbReference>